<dbReference type="SUPFAM" id="SSF52047">
    <property type="entry name" value="RNI-like"/>
    <property type="match status" value="2"/>
</dbReference>
<evidence type="ECO:0000313" key="4">
    <source>
        <dbReference type="Proteomes" id="UP000224567"/>
    </source>
</evidence>
<evidence type="ECO:0000313" key="3">
    <source>
        <dbReference type="EMBL" id="PHT37317.1"/>
    </source>
</evidence>
<proteinExistence type="predicted"/>
<dbReference type="InterPro" id="IPR032675">
    <property type="entry name" value="LRR_dom_sf"/>
</dbReference>
<dbReference type="EMBL" id="MLFT02000010">
    <property type="protein sequence ID" value="PHT37317.1"/>
    <property type="molecule type" value="Genomic_DNA"/>
</dbReference>
<dbReference type="Pfam" id="PF23247">
    <property type="entry name" value="LRR_RPS2"/>
    <property type="match status" value="3"/>
</dbReference>
<dbReference type="OrthoDB" id="996339at2759"/>
<dbReference type="Proteomes" id="UP000224567">
    <property type="component" value="Unassembled WGS sequence"/>
</dbReference>
<evidence type="ECO:0000256" key="1">
    <source>
        <dbReference type="ARBA" id="ARBA00022821"/>
    </source>
</evidence>
<dbReference type="InterPro" id="IPR050905">
    <property type="entry name" value="Plant_NBS-LRR"/>
</dbReference>
<feature type="domain" description="Disease resistance protein At4g27190-like leucine-rich repeats" evidence="2">
    <location>
        <begin position="135"/>
        <end position="253"/>
    </location>
</feature>
<protein>
    <recommendedName>
        <fullName evidence="2">Disease resistance protein At4g27190-like leucine-rich repeats domain-containing protein</fullName>
    </recommendedName>
</protein>
<dbReference type="AlphaFoldDB" id="A0A2G2VWF8"/>
<organism evidence="3 4">
    <name type="scientific">Capsicum baccatum</name>
    <name type="common">Peruvian pepper</name>
    <dbReference type="NCBI Taxonomy" id="33114"/>
    <lineage>
        <taxon>Eukaryota</taxon>
        <taxon>Viridiplantae</taxon>
        <taxon>Streptophyta</taxon>
        <taxon>Embryophyta</taxon>
        <taxon>Tracheophyta</taxon>
        <taxon>Spermatophyta</taxon>
        <taxon>Magnoliopsida</taxon>
        <taxon>eudicotyledons</taxon>
        <taxon>Gunneridae</taxon>
        <taxon>Pentapetalae</taxon>
        <taxon>asterids</taxon>
        <taxon>lamiids</taxon>
        <taxon>Solanales</taxon>
        <taxon>Solanaceae</taxon>
        <taxon>Solanoideae</taxon>
        <taxon>Capsiceae</taxon>
        <taxon>Capsicum</taxon>
    </lineage>
</organism>
<dbReference type="PANTHER" id="PTHR33463">
    <property type="entry name" value="NB-ARC DOMAIN-CONTAINING PROTEIN-RELATED"/>
    <property type="match status" value="1"/>
</dbReference>
<reference evidence="4" key="2">
    <citation type="journal article" date="2017" name="J. Anim. Genet.">
        <title>Multiple reference genome sequences of hot pepper reveal the massive evolution of plant disease resistance genes by retroduplication.</title>
        <authorList>
            <person name="Kim S."/>
            <person name="Park J."/>
            <person name="Yeom S.-I."/>
            <person name="Kim Y.-M."/>
            <person name="Seo E."/>
            <person name="Kim K.-T."/>
            <person name="Kim M.-S."/>
            <person name="Lee J.M."/>
            <person name="Cheong K."/>
            <person name="Shin H.-S."/>
            <person name="Kim S.-B."/>
            <person name="Han K."/>
            <person name="Lee J."/>
            <person name="Park M."/>
            <person name="Lee H.-A."/>
            <person name="Lee H.-Y."/>
            <person name="Lee Y."/>
            <person name="Oh S."/>
            <person name="Lee J.H."/>
            <person name="Choi E."/>
            <person name="Choi E."/>
            <person name="Lee S.E."/>
            <person name="Jeon J."/>
            <person name="Kim H."/>
            <person name="Choi G."/>
            <person name="Song H."/>
            <person name="Lee J."/>
            <person name="Lee S.-C."/>
            <person name="Kwon J.-K."/>
            <person name="Lee H.-Y."/>
            <person name="Koo N."/>
            <person name="Hong Y."/>
            <person name="Kim R.W."/>
            <person name="Kang W.-H."/>
            <person name="Huh J.H."/>
            <person name="Kang B.-C."/>
            <person name="Yang T.-J."/>
            <person name="Lee Y.-H."/>
            <person name="Bennetzen J.L."/>
            <person name="Choi D."/>
        </authorList>
    </citation>
    <scope>NUCLEOTIDE SEQUENCE [LARGE SCALE GENOMIC DNA]</scope>
    <source>
        <strain evidence="4">cv. PBC81</strain>
    </source>
</reference>
<feature type="domain" description="Disease resistance protein At4g27190-like leucine-rich repeats" evidence="2">
    <location>
        <begin position="3"/>
        <end position="88"/>
    </location>
</feature>
<keyword evidence="1" id="KW-0611">Plant defense</keyword>
<dbReference type="Gene3D" id="3.80.10.10">
    <property type="entry name" value="Ribonuclease Inhibitor"/>
    <property type="match status" value="2"/>
</dbReference>
<accession>A0A2G2VWF8</accession>
<dbReference type="PANTHER" id="PTHR33463:SF198">
    <property type="entry name" value="RPP4C3"/>
    <property type="match status" value="1"/>
</dbReference>
<reference evidence="3 4" key="1">
    <citation type="journal article" date="2017" name="Genome Biol.">
        <title>New reference genome sequences of hot pepper reveal the massive evolution of plant disease-resistance genes by retroduplication.</title>
        <authorList>
            <person name="Kim S."/>
            <person name="Park J."/>
            <person name="Yeom S.I."/>
            <person name="Kim Y.M."/>
            <person name="Seo E."/>
            <person name="Kim K.T."/>
            <person name="Kim M.S."/>
            <person name="Lee J.M."/>
            <person name="Cheong K."/>
            <person name="Shin H.S."/>
            <person name="Kim S.B."/>
            <person name="Han K."/>
            <person name="Lee J."/>
            <person name="Park M."/>
            <person name="Lee H.A."/>
            <person name="Lee H.Y."/>
            <person name="Lee Y."/>
            <person name="Oh S."/>
            <person name="Lee J.H."/>
            <person name="Choi E."/>
            <person name="Choi E."/>
            <person name="Lee S.E."/>
            <person name="Jeon J."/>
            <person name="Kim H."/>
            <person name="Choi G."/>
            <person name="Song H."/>
            <person name="Lee J."/>
            <person name="Lee S.C."/>
            <person name="Kwon J.K."/>
            <person name="Lee H.Y."/>
            <person name="Koo N."/>
            <person name="Hong Y."/>
            <person name="Kim R.W."/>
            <person name="Kang W.H."/>
            <person name="Huh J.H."/>
            <person name="Kang B.C."/>
            <person name="Yang T.J."/>
            <person name="Lee Y.H."/>
            <person name="Bennetzen J.L."/>
            <person name="Choi D."/>
        </authorList>
    </citation>
    <scope>NUCLEOTIDE SEQUENCE [LARGE SCALE GENOMIC DNA]</scope>
    <source>
        <strain evidence="4">cv. PBC81</strain>
    </source>
</reference>
<comment type="caution">
    <text evidence="3">The sequence shown here is derived from an EMBL/GenBank/DDBJ whole genome shotgun (WGS) entry which is preliminary data.</text>
</comment>
<sequence length="459" mass="52909">MSPSMARSLLNLRKLWIISCQSMEEVITEEEQQGEEIMTNESLFPRLENLYLNDLPKLGHFILTKRAHEFPSLKEVDILECHKMKTFIQQVTVSTLSFESVNNDDELKVVDLNKAMFNSKVLCHNLEVLYIWEANSITALCSHQLPAPYFSKLEALEVQNCGELRNLMSPSVARALLNLRKLRIEECQSMEEVITEDQEQQGEQIMIEPLFLVLEVVILDMLPKLRHFFLTKYTLEFPFLRALQIHVCPEMKKFVQQGSVSTPSLECVNNDDEVKAVDTMFNSKVSCLNLKELELAGANCITSLCTHQLPMGYFSKLEKLVVRNCGELRNLMSQSMARGLLNHRTLRILECQLMEEVITEEEQQGEEIMTNEPLFPVLEELKLYDLPKLGHFILTKHVVEFPFLKEVAIRDCPKMKSFIQQGTESTLNFESVNNDDELKVVDFNKTMFNSKVCLVPLYN</sequence>
<name>A0A2G2VWF8_CAPBA</name>
<gene>
    <name evidence="3" type="ORF">CQW23_25017</name>
</gene>
<feature type="domain" description="Disease resistance protein At4g27190-like leucine-rich repeats" evidence="2">
    <location>
        <begin position="290"/>
        <end position="418"/>
    </location>
</feature>
<dbReference type="InterPro" id="IPR057135">
    <property type="entry name" value="At4g27190-like_LRR"/>
</dbReference>
<keyword evidence="4" id="KW-1185">Reference proteome</keyword>
<evidence type="ECO:0000259" key="2">
    <source>
        <dbReference type="Pfam" id="PF23247"/>
    </source>
</evidence>